<dbReference type="AlphaFoldDB" id="A0A0D2UCQ0"/>
<name>A0A0D2UCQ0_CAPO3</name>
<evidence type="ECO:0000259" key="3">
    <source>
        <dbReference type="PROSITE" id="PS50076"/>
    </source>
</evidence>
<dbReference type="EMBL" id="KE346364">
    <property type="protein sequence ID" value="KJE92826.1"/>
    <property type="molecule type" value="Genomic_DNA"/>
</dbReference>
<dbReference type="STRING" id="595528.A0A0D2UCQ0"/>
<dbReference type="Proteomes" id="UP000008743">
    <property type="component" value="Unassembled WGS sequence"/>
</dbReference>
<dbReference type="PhylomeDB" id="A0A0D2UCQ0"/>
<feature type="transmembrane region" description="Helical" evidence="2">
    <location>
        <begin position="142"/>
        <end position="162"/>
    </location>
</feature>
<feature type="compositionally biased region" description="Polar residues" evidence="1">
    <location>
        <begin position="103"/>
        <end position="117"/>
    </location>
</feature>
<dbReference type="InterPro" id="IPR001623">
    <property type="entry name" value="DnaJ_domain"/>
</dbReference>
<keyword evidence="2" id="KW-1133">Transmembrane helix</keyword>
<dbReference type="PANTHER" id="PTHR44825">
    <property type="match status" value="1"/>
</dbReference>
<dbReference type="CDD" id="cd06257">
    <property type="entry name" value="DnaJ"/>
    <property type="match status" value="1"/>
</dbReference>
<dbReference type="PANTHER" id="PTHR44825:SF1">
    <property type="entry name" value="DNAJ HOMOLOG SUBFAMILY C MEMBER 4"/>
    <property type="match status" value="1"/>
</dbReference>
<accession>A0A0D2UCQ0</accession>
<evidence type="ECO:0000313" key="4">
    <source>
        <dbReference type="EMBL" id="KJE92826.1"/>
    </source>
</evidence>
<dbReference type="eggNOG" id="KOG0715">
    <property type="taxonomic scope" value="Eukaryota"/>
</dbReference>
<feature type="transmembrane region" description="Helical" evidence="2">
    <location>
        <begin position="187"/>
        <end position="206"/>
    </location>
</feature>
<dbReference type="PROSITE" id="PS50076">
    <property type="entry name" value="DNAJ_2"/>
    <property type="match status" value="1"/>
</dbReference>
<proteinExistence type="predicted"/>
<feature type="region of interest" description="Disordered" evidence="1">
    <location>
        <begin position="87"/>
        <end position="117"/>
    </location>
</feature>
<reference evidence="5" key="1">
    <citation type="submission" date="2011-02" db="EMBL/GenBank/DDBJ databases">
        <title>The Genome Sequence of Capsaspora owczarzaki ATCC 30864.</title>
        <authorList>
            <person name="Russ C."/>
            <person name="Cuomo C."/>
            <person name="Burger G."/>
            <person name="Gray M.W."/>
            <person name="Holland P.W.H."/>
            <person name="King N."/>
            <person name="Lang F.B.F."/>
            <person name="Roger A.J."/>
            <person name="Ruiz-Trillo I."/>
            <person name="Young S.K."/>
            <person name="Zeng Q."/>
            <person name="Gargeya S."/>
            <person name="Alvarado L."/>
            <person name="Berlin A."/>
            <person name="Chapman S.B."/>
            <person name="Chen Z."/>
            <person name="Freedman E."/>
            <person name="Gellesch M."/>
            <person name="Goldberg J."/>
            <person name="Griggs A."/>
            <person name="Gujja S."/>
            <person name="Heilman E."/>
            <person name="Heiman D."/>
            <person name="Howarth C."/>
            <person name="Mehta T."/>
            <person name="Neiman D."/>
            <person name="Pearson M."/>
            <person name="Roberts A."/>
            <person name="Saif S."/>
            <person name="Shea T."/>
            <person name="Shenoy N."/>
            <person name="Sisk P."/>
            <person name="Stolte C."/>
            <person name="Sykes S."/>
            <person name="White J."/>
            <person name="Yandava C."/>
            <person name="Haas B."/>
            <person name="Nusbaum C."/>
            <person name="Birren B."/>
        </authorList>
    </citation>
    <scope>NUCLEOTIDE SEQUENCE</scope>
    <source>
        <strain evidence="5">ATCC 30864</strain>
    </source>
</reference>
<dbReference type="SMART" id="SM00271">
    <property type="entry name" value="DnaJ"/>
    <property type="match status" value="1"/>
</dbReference>
<evidence type="ECO:0000313" key="5">
    <source>
        <dbReference type="Proteomes" id="UP000008743"/>
    </source>
</evidence>
<keyword evidence="2" id="KW-0472">Membrane</keyword>
<organism evidence="4 5">
    <name type="scientific">Capsaspora owczarzaki (strain ATCC 30864)</name>
    <dbReference type="NCBI Taxonomy" id="595528"/>
    <lineage>
        <taxon>Eukaryota</taxon>
        <taxon>Filasterea</taxon>
        <taxon>Capsaspora</taxon>
    </lineage>
</organism>
<evidence type="ECO:0000256" key="2">
    <source>
        <dbReference type="SAM" id="Phobius"/>
    </source>
</evidence>
<gene>
    <name evidence="4" type="ORF">CAOG_003724</name>
</gene>
<dbReference type="PRINTS" id="PR00625">
    <property type="entry name" value="JDOMAIN"/>
</dbReference>
<sequence length="209" mass="23063">MTEQLALGRLKFDPYLVLGVPRHASNKDIKRAFYALSRKLHPDVVPAAARAAAHSRFVVVSQAYTILSSPTLRLQYDRLRGLHEFQPSSSSSFHEGSRGFSGASQSSAPNPGETWQQDAETFKRQAAGQLTAHRRWMTNGRLILSLGALVVGATALQFALAGRQQARRTEYMDARDVRRRRHRHRSCPPPVAAAVVVLLIVGSLITPTT</sequence>
<dbReference type="Gene3D" id="1.10.287.110">
    <property type="entry name" value="DnaJ domain"/>
    <property type="match status" value="1"/>
</dbReference>
<dbReference type="InterPro" id="IPR052763">
    <property type="entry name" value="DnaJ_C4"/>
</dbReference>
<dbReference type="Pfam" id="PF00226">
    <property type="entry name" value="DnaJ"/>
    <property type="match status" value="1"/>
</dbReference>
<dbReference type="InterPro" id="IPR036869">
    <property type="entry name" value="J_dom_sf"/>
</dbReference>
<keyword evidence="2" id="KW-0812">Transmembrane</keyword>
<protein>
    <recommendedName>
        <fullName evidence="3">J domain-containing protein</fullName>
    </recommendedName>
</protein>
<feature type="domain" description="J" evidence="3">
    <location>
        <begin position="13"/>
        <end position="80"/>
    </location>
</feature>
<evidence type="ECO:0000256" key="1">
    <source>
        <dbReference type="SAM" id="MobiDB-lite"/>
    </source>
</evidence>
<dbReference type="SUPFAM" id="SSF46565">
    <property type="entry name" value="Chaperone J-domain"/>
    <property type="match status" value="1"/>
</dbReference>
<feature type="compositionally biased region" description="Low complexity" evidence="1">
    <location>
        <begin position="87"/>
        <end position="102"/>
    </location>
</feature>
<dbReference type="InParanoid" id="A0A0D2UCQ0"/>
<keyword evidence="5" id="KW-1185">Reference proteome</keyword>